<organism evidence="2 3">
    <name type="scientific">Deinococcus antarcticus</name>
    <dbReference type="NCBI Taxonomy" id="1298767"/>
    <lineage>
        <taxon>Bacteria</taxon>
        <taxon>Thermotogati</taxon>
        <taxon>Deinococcota</taxon>
        <taxon>Deinococci</taxon>
        <taxon>Deinococcales</taxon>
        <taxon>Deinococcaceae</taxon>
        <taxon>Deinococcus</taxon>
    </lineage>
</organism>
<evidence type="ECO:0000313" key="2">
    <source>
        <dbReference type="EMBL" id="MFC3859714.1"/>
    </source>
</evidence>
<feature type="signal peptide" evidence="1">
    <location>
        <begin position="1"/>
        <end position="22"/>
    </location>
</feature>
<evidence type="ECO:0008006" key="4">
    <source>
        <dbReference type="Google" id="ProtNLM"/>
    </source>
</evidence>
<sequence length="661" mass="73225">MHTKFIVFAALVSVAVPLAAHAQLTATSTVKMPLRGEHIHRGTFPNPHAHIPAQCYVETSFGTQNACQYCHTDGVAEKGLGNNNPQAGGNPNVGNLQAEYAFGVFDYPHVIDSSVNPWENTLRPEVLARVAASLGVKAQEWDMQAYVRQDNWQAAFDKRARTTDWDTGVDSPMRLFPALAPADLPAQADGFVRSASQERGLFNDGQGWVTGWRALNFMPYGIFTPLAGGVSGVYVRLPQKFMQTASGKFDLATYEQNLNLVQRNAQDRLSGEKTFVGAASGIEIVRGQYPLGTEFAHPLHYVDVQADGTDRSISRFPGTRANRVKEIRWMYKQREWHPDEFGLALKEESAPVYANRTQGWIENGAGWLLGGWIEDKNGALRAQTPSELTQCVACHSGNVRQSDIGQNSVFTSGTGNTVDSTWAMARQFTGKLGWQEMNYLGYRASASAGAGETPGTLSTAEPLNRGKNVGEYRYFLDHVVGASLFGDMPASVETYLNRQITRANGYSADWPDLRTEVSKNNPQGIKAAQELRQRLMREFTAKGEYLQGKTIRPELFLPTRQAALEGARRYRQVVATQRYDFGKDVFPETPFTLRYFRTPETAYPHQNGTPYQIGEVITDRPVDTHAPNFTYGIGTTPTLIDEEKTEAQGGNFVPDYVPLLK</sequence>
<accession>A0ABV8A2R1</accession>
<evidence type="ECO:0000256" key="1">
    <source>
        <dbReference type="SAM" id="SignalP"/>
    </source>
</evidence>
<keyword evidence="3" id="KW-1185">Reference proteome</keyword>
<name>A0ABV8A2R1_9DEIO</name>
<feature type="chain" id="PRO_5046320258" description="Cytochrome c domain-containing protein" evidence="1">
    <location>
        <begin position="23"/>
        <end position="661"/>
    </location>
</feature>
<dbReference type="Proteomes" id="UP001595748">
    <property type="component" value="Unassembled WGS sequence"/>
</dbReference>
<keyword evidence="1" id="KW-0732">Signal</keyword>
<reference evidence="3" key="1">
    <citation type="journal article" date="2019" name="Int. J. Syst. Evol. Microbiol.">
        <title>The Global Catalogue of Microorganisms (GCM) 10K type strain sequencing project: providing services to taxonomists for standard genome sequencing and annotation.</title>
        <authorList>
            <consortium name="The Broad Institute Genomics Platform"/>
            <consortium name="The Broad Institute Genome Sequencing Center for Infectious Disease"/>
            <person name="Wu L."/>
            <person name="Ma J."/>
        </authorList>
    </citation>
    <scope>NUCLEOTIDE SEQUENCE [LARGE SCALE GENOMIC DNA]</scope>
    <source>
        <strain evidence="3">CCTCC AB 2013263</strain>
    </source>
</reference>
<gene>
    <name evidence="2" type="ORF">ACFOPQ_02915</name>
</gene>
<protein>
    <recommendedName>
        <fullName evidence="4">Cytochrome c domain-containing protein</fullName>
    </recommendedName>
</protein>
<dbReference type="RefSeq" id="WP_380075873.1">
    <property type="nucleotide sequence ID" value="NZ_JBHRZF010000026.1"/>
</dbReference>
<dbReference type="EMBL" id="JBHRZF010000026">
    <property type="protein sequence ID" value="MFC3859714.1"/>
    <property type="molecule type" value="Genomic_DNA"/>
</dbReference>
<proteinExistence type="predicted"/>
<comment type="caution">
    <text evidence="2">The sequence shown here is derived from an EMBL/GenBank/DDBJ whole genome shotgun (WGS) entry which is preliminary data.</text>
</comment>
<evidence type="ECO:0000313" key="3">
    <source>
        <dbReference type="Proteomes" id="UP001595748"/>
    </source>
</evidence>